<protein>
    <submittedName>
        <fullName evidence="2">Uncharacterized protein</fullName>
    </submittedName>
</protein>
<dbReference type="AlphaFoldDB" id="A0A4R3Y7E2"/>
<dbReference type="OrthoDB" id="7058468at2"/>
<keyword evidence="3" id="KW-1185">Reference proteome</keyword>
<evidence type="ECO:0000313" key="3">
    <source>
        <dbReference type="Proteomes" id="UP000295367"/>
    </source>
</evidence>
<reference evidence="2 3" key="1">
    <citation type="submission" date="2019-03" db="EMBL/GenBank/DDBJ databases">
        <title>Genomic Encyclopedia of Type Strains, Phase IV (KMG-IV): sequencing the most valuable type-strain genomes for metagenomic binning, comparative biology and taxonomic classification.</title>
        <authorList>
            <person name="Goeker M."/>
        </authorList>
    </citation>
    <scope>NUCLEOTIDE SEQUENCE [LARGE SCALE GENOMIC DNA]</scope>
    <source>
        <strain evidence="2 3">DSM 100309</strain>
    </source>
</reference>
<evidence type="ECO:0000256" key="1">
    <source>
        <dbReference type="SAM" id="Phobius"/>
    </source>
</evidence>
<accession>A0A4R3Y7E2</accession>
<dbReference type="EMBL" id="SMCO01000007">
    <property type="protein sequence ID" value="TCV86454.1"/>
    <property type="molecule type" value="Genomic_DNA"/>
</dbReference>
<name>A0A4R3Y7E2_9PROT</name>
<keyword evidence="1" id="KW-1133">Transmembrane helix</keyword>
<keyword evidence="1" id="KW-0812">Transmembrane</keyword>
<dbReference type="RefSeq" id="WP_124945279.1">
    <property type="nucleotide sequence ID" value="NZ_BHVT01000009.1"/>
</dbReference>
<evidence type="ECO:0000313" key="2">
    <source>
        <dbReference type="EMBL" id="TCV86454.1"/>
    </source>
</evidence>
<keyword evidence="1" id="KW-0472">Membrane</keyword>
<sequence>MLDHSQPTILQIKHQGLLMLFRVIATISLSLTLLLSGCATRTNMAFEDDSDTVSKENKPIFLMTATLRNTYRTSFQPKLLVVNVERSEVKGRADRINFTMDDKAKNESDSPTEGSSYLLRMELEQGDYVIRGLTSLGRTFPINGLYFAPLHSKLKSSVPGVFYLGHVEATIRERKENEFKAGPSIPLIDQAIAGASGGTFDIEISDQWEKDESKFKTKFPALVAVDVQKVILPPFDKAQAQKWWEAN</sequence>
<dbReference type="Proteomes" id="UP000295367">
    <property type="component" value="Unassembled WGS sequence"/>
</dbReference>
<gene>
    <name evidence="2" type="ORF">EDC63_107144</name>
</gene>
<comment type="caution">
    <text evidence="2">The sequence shown here is derived from an EMBL/GenBank/DDBJ whole genome shotgun (WGS) entry which is preliminary data.</text>
</comment>
<proteinExistence type="predicted"/>
<feature type="transmembrane region" description="Helical" evidence="1">
    <location>
        <begin position="16"/>
        <end position="35"/>
    </location>
</feature>
<organism evidence="2 3">
    <name type="scientific">Sulfurirhabdus autotrophica</name>
    <dbReference type="NCBI Taxonomy" id="1706046"/>
    <lineage>
        <taxon>Bacteria</taxon>
        <taxon>Pseudomonadati</taxon>
        <taxon>Pseudomonadota</taxon>
        <taxon>Betaproteobacteria</taxon>
        <taxon>Nitrosomonadales</taxon>
        <taxon>Sulfuricellaceae</taxon>
        <taxon>Sulfurirhabdus</taxon>
    </lineage>
</organism>